<dbReference type="GeneID" id="92011586"/>
<evidence type="ECO:0000256" key="3">
    <source>
        <dbReference type="ARBA" id="ARBA00022692"/>
    </source>
</evidence>
<dbReference type="Pfam" id="PF07690">
    <property type="entry name" value="MFS_1"/>
    <property type="match status" value="1"/>
</dbReference>
<evidence type="ECO:0000256" key="1">
    <source>
        <dbReference type="ARBA" id="ARBA00004141"/>
    </source>
</evidence>
<dbReference type="Pfam" id="PF01476">
    <property type="entry name" value="LysM"/>
    <property type="match status" value="3"/>
</dbReference>
<dbReference type="Gene3D" id="3.10.350.10">
    <property type="entry name" value="LysM domain"/>
    <property type="match status" value="3"/>
</dbReference>
<feature type="domain" description="LysM" evidence="8">
    <location>
        <begin position="24"/>
        <end position="68"/>
    </location>
</feature>
<keyword evidence="4 7" id="KW-1133">Transmembrane helix</keyword>
<dbReference type="PROSITE" id="PS51782">
    <property type="entry name" value="LYSM"/>
    <property type="match status" value="3"/>
</dbReference>
<evidence type="ECO:0000259" key="8">
    <source>
        <dbReference type="PROSITE" id="PS51782"/>
    </source>
</evidence>
<accession>A0ABR3CCH9</accession>
<comment type="caution">
    <text evidence="9">The sequence shown here is derived from an EMBL/GenBank/DDBJ whole genome shotgun (WGS) entry which is preliminary data.</text>
</comment>
<name>A0ABR3CCH9_9PEZI</name>
<dbReference type="Proteomes" id="UP001430584">
    <property type="component" value="Unassembled WGS sequence"/>
</dbReference>
<evidence type="ECO:0000256" key="6">
    <source>
        <dbReference type="SAM" id="MobiDB-lite"/>
    </source>
</evidence>
<feature type="transmembrane region" description="Helical" evidence="7">
    <location>
        <begin position="385"/>
        <end position="407"/>
    </location>
</feature>
<feature type="transmembrane region" description="Helical" evidence="7">
    <location>
        <begin position="521"/>
        <end position="540"/>
    </location>
</feature>
<dbReference type="PANTHER" id="PTHR43791">
    <property type="entry name" value="PERMEASE-RELATED"/>
    <property type="match status" value="1"/>
</dbReference>
<reference evidence="9 10" key="1">
    <citation type="submission" date="2024-02" db="EMBL/GenBank/DDBJ databases">
        <title>De novo assembly and annotation of 12 fungi associated with fruit tree decline syndrome in Ontario, Canada.</title>
        <authorList>
            <person name="Sulman M."/>
            <person name="Ellouze W."/>
            <person name="Ilyukhin E."/>
        </authorList>
    </citation>
    <scope>NUCLEOTIDE SEQUENCE [LARGE SCALE GENOMIC DNA]</scope>
    <source>
        <strain evidence="9 10">FDS-637</strain>
    </source>
</reference>
<evidence type="ECO:0000256" key="4">
    <source>
        <dbReference type="ARBA" id="ARBA00022989"/>
    </source>
</evidence>
<dbReference type="RefSeq" id="XP_066631354.1">
    <property type="nucleotide sequence ID" value="XM_066778917.1"/>
</dbReference>
<feature type="transmembrane region" description="Helical" evidence="7">
    <location>
        <begin position="552"/>
        <end position="572"/>
    </location>
</feature>
<feature type="transmembrane region" description="Helical" evidence="7">
    <location>
        <begin position="489"/>
        <end position="509"/>
    </location>
</feature>
<evidence type="ECO:0000256" key="2">
    <source>
        <dbReference type="ARBA" id="ARBA00022448"/>
    </source>
</evidence>
<feature type="domain" description="LysM" evidence="8">
    <location>
        <begin position="97"/>
        <end position="143"/>
    </location>
</feature>
<comment type="subcellular location">
    <subcellularLocation>
        <location evidence="1">Membrane</location>
        <topology evidence="1">Multi-pass membrane protein</topology>
    </subcellularLocation>
</comment>
<dbReference type="Gene3D" id="1.20.1250.20">
    <property type="entry name" value="MFS general substrate transporter like domains"/>
    <property type="match status" value="1"/>
</dbReference>
<dbReference type="EMBL" id="JAJVCZ030000007">
    <property type="protein sequence ID" value="KAL0258325.1"/>
    <property type="molecule type" value="Genomic_DNA"/>
</dbReference>
<feature type="transmembrane region" description="Helical" evidence="7">
    <location>
        <begin position="322"/>
        <end position="342"/>
    </location>
</feature>
<dbReference type="PANTHER" id="PTHR43791:SF7">
    <property type="entry name" value="MAJOR FACILITATOR SUPERFAMILY (MFS) PROFILE DOMAIN-CONTAINING PROTEIN"/>
    <property type="match status" value="1"/>
</dbReference>
<gene>
    <name evidence="9" type="ORF">SLS55_007501</name>
</gene>
<organism evidence="9 10">
    <name type="scientific">Diplodia seriata</name>
    <dbReference type="NCBI Taxonomy" id="420778"/>
    <lineage>
        <taxon>Eukaryota</taxon>
        <taxon>Fungi</taxon>
        <taxon>Dikarya</taxon>
        <taxon>Ascomycota</taxon>
        <taxon>Pezizomycotina</taxon>
        <taxon>Dothideomycetes</taxon>
        <taxon>Dothideomycetes incertae sedis</taxon>
        <taxon>Botryosphaeriales</taxon>
        <taxon>Botryosphaeriaceae</taxon>
        <taxon>Diplodia</taxon>
    </lineage>
</organism>
<keyword evidence="2" id="KW-0813">Transport</keyword>
<keyword evidence="3 7" id="KW-0812">Transmembrane</keyword>
<evidence type="ECO:0000313" key="9">
    <source>
        <dbReference type="EMBL" id="KAL0258325.1"/>
    </source>
</evidence>
<feature type="transmembrane region" description="Helical" evidence="7">
    <location>
        <begin position="584"/>
        <end position="604"/>
    </location>
</feature>
<dbReference type="InterPro" id="IPR011701">
    <property type="entry name" value="MFS"/>
</dbReference>
<protein>
    <recommendedName>
        <fullName evidence="8">LysM domain-containing protein</fullName>
    </recommendedName>
</protein>
<evidence type="ECO:0000256" key="7">
    <source>
        <dbReference type="SAM" id="Phobius"/>
    </source>
</evidence>
<dbReference type="InterPro" id="IPR036779">
    <property type="entry name" value="LysM_dom_sf"/>
</dbReference>
<dbReference type="SMART" id="SM00257">
    <property type="entry name" value="LysM"/>
    <property type="match status" value="3"/>
</dbReference>
<dbReference type="SUPFAM" id="SSF103473">
    <property type="entry name" value="MFS general substrate transporter"/>
    <property type="match status" value="1"/>
</dbReference>
<keyword evidence="5 7" id="KW-0472">Membrane</keyword>
<feature type="transmembrane region" description="Helical" evidence="7">
    <location>
        <begin position="354"/>
        <end position="373"/>
    </location>
</feature>
<dbReference type="SUPFAM" id="SSF54106">
    <property type="entry name" value="LysM domain"/>
    <property type="match status" value="3"/>
</dbReference>
<sequence length="682" mass="74682">MALRLGLIASSVCNGTISLDTSTQQYVIQSGDTLTTIAEQFNRGICDIFYANNLTNPDLIVTGDTLVIPPQTCFLDDTTCLGPQTTPTATCIPGGPGFYIVQSGDTLSALSILFNITLDSIIQANSQNIPNPDLIEIGQVVNIPICPGTQCHISPYSIQPGDVFVDLAEKYLTSAGQILALNPGVDSNALEPGQVITLPSYCGVVPGLAGAEEQGNWTAPASDEKAVDEKKGTATAVEEDVEVVVAYQDGDEIRESDYTEEQYKKLLRKIDRYLLPLMWFCYGIQQTDKTALSTQAIFGLRICVIAIAAAQNWNHLMAIRGLQGFFECTISPGFVLVVGSWYRREEHSSRALFWQSANAGFGIIANLVMYGIGSHAEKYGGLAPWRCISLFLGSTTIVLALICFALLGSPKEVHWMSKEEKRMAAARILKNKAGRDVTGVKWSWPQVGEAFRDPQLWFSMINAFLSSVPNGALTTFGGLMYKSFGFDELQVLLIEIPRSVTSLVIFLIVGIYTRKVANRRMYIMAAATIPPFIGMLALALLENTHENRWIKWGMYLMTVPFVLSLFLAWTLIPSNVAGRTKKTIISSATFLGYCVGNMCGSQIFKSADAPRYIPGTIGASVALGAEFVLICAWRVYYVRQNKIRDRAAAESGVSEEERERVGRQMGEGDVTDLGNPHFRYTT</sequence>
<dbReference type="CDD" id="cd00118">
    <property type="entry name" value="LysM"/>
    <property type="match status" value="3"/>
</dbReference>
<dbReference type="InterPro" id="IPR018392">
    <property type="entry name" value="LysM"/>
</dbReference>
<feature type="region of interest" description="Disordered" evidence="6">
    <location>
        <begin position="648"/>
        <end position="682"/>
    </location>
</feature>
<dbReference type="InterPro" id="IPR036259">
    <property type="entry name" value="MFS_trans_sf"/>
</dbReference>
<feature type="transmembrane region" description="Helical" evidence="7">
    <location>
        <begin position="616"/>
        <end position="636"/>
    </location>
</feature>
<feature type="domain" description="LysM" evidence="8">
    <location>
        <begin position="154"/>
        <end position="198"/>
    </location>
</feature>
<evidence type="ECO:0000256" key="5">
    <source>
        <dbReference type="ARBA" id="ARBA00023136"/>
    </source>
</evidence>
<evidence type="ECO:0000313" key="10">
    <source>
        <dbReference type="Proteomes" id="UP001430584"/>
    </source>
</evidence>
<proteinExistence type="predicted"/>
<keyword evidence="10" id="KW-1185">Reference proteome</keyword>